<protein>
    <recommendedName>
        <fullName evidence="5">FK506-binding protein</fullName>
        <ecNumber evidence="5">5.2.1.8</ecNumber>
    </recommendedName>
</protein>
<dbReference type="Gene3D" id="2.60.120.340">
    <property type="entry name" value="Nucleoplasmin core domain"/>
    <property type="match status" value="1"/>
</dbReference>
<evidence type="ECO:0000256" key="2">
    <source>
        <dbReference type="ARBA" id="ARBA00007838"/>
    </source>
</evidence>
<dbReference type="GO" id="GO:0005730">
    <property type="term" value="C:nucleolus"/>
    <property type="evidence" value="ECO:0007669"/>
    <property type="project" value="TreeGrafter"/>
</dbReference>
<dbReference type="InterPro" id="IPR023566">
    <property type="entry name" value="PPIase_Fpr3/Fpr4-like"/>
</dbReference>
<dbReference type="GO" id="GO:0000785">
    <property type="term" value="C:chromatin"/>
    <property type="evidence" value="ECO:0007669"/>
    <property type="project" value="TreeGrafter"/>
</dbReference>
<dbReference type="PROSITE" id="PS50059">
    <property type="entry name" value="FKBP_PPIASE"/>
    <property type="match status" value="1"/>
</dbReference>
<evidence type="ECO:0000313" key="9">
    <source>
        <dbReference type="EMBL" id="KZP34353.1"/>
    </source>
</evidence>
<feature type="region of interest" description="Disordered" evidence="7">
    <location>
        <begin position="180"/>
        <end position="269"/>
    </location>
</feature>
<dbReference type="PANTHER" id="PTHR43811:SF19">
    <property type="entry name" value="39 KDA FK506-BINDING NUCLEAR PROTEIN"/>
    <property type="match status" value="1"/>
</dbReference>
<keyword evidence="3 5" id="KW-0697">Rotamase</keyword>
<dbReference type="InterPro" id="IPR046357">
    <property type="entry name" value="PPIase_dom_sf"/>
</dbReference>
<sequence length="373" mass="40580">MAPIAIAMWSIALQPSNEPTSFIPQSDLRITNIALGDELADASGRTSVKLTYQTPVKLDDEDDDEDEEDAPEPLSTTVLGSLTPGKIEQATVDIVLEEDEEYLFELVGKNTIYLTGNYIDQMPTDNVPFNSDDEEDMEDMEDAYDLREVSSDVEVNLEDAELDSGSEDAGRFEEIVEEKGAKSLKRSREDTTMEVDTETLSKTAQKKLNKKLKAESGKAVASGADVENKDGEEKKSEKKSKKDKKDKTAEKAEAPTPEKSKPTTKTLEGGLKYTETAVGTGPTAKKGNTVGMRYIGKLADKSIFDKNVSGKAFAFTLGKGEVIKGWDIGIAGMQVGGERVLTIPPAMAYGKSRNGKIPANSTLTFEVKLLSIR</sequence>
<comment type="similarity">
    <text evidence="2">Belongs to the FKBP-type PPIase family. FKBP3/4 subfamily.</text>
</comment>
<dbReference type="Proteomes" id="UP000076532">
    <property type="component" value="Unassembled WGS sequence"/>
</dbReference>
<accession>A0A166X290</accession>
<dbReference type="PIRSF" id="PIRSF001473">
    <property type="entry name" value="FK506-bp_FPR3"/>
    <property type="match status" value="1"/>
</dbReference>
<evidence type="ECO:0000256" key="7">
    <source>
        <dbReference type="SAM" id="MobiDB-lite"/>
    </source>
</evidence>
<evidence type="ECO:0000256" key="5">
    <source>
        <dbReference type="PIRNR" id="PIRNR001473"/>
    </source>
</evidence>
<evidence type="ECO:0000313" key="10">
    <source>
        <dbReference type="Proteomes" id="UP000076532"/>
    </source>
</evidence>
<feature type="domain" description="PPIase FKBP-type" evidence="8">
    <location>
        <begin position="287"/>
        <end position="373"/>
    </location>
</feature>
<evidence type="ECO:0000256" key="6">
    <source>
        <dbReference type="PROSITE-ProRule" id="PRU00277"/>
    </source>
</evidence>
<dbReference type="SUPFAM" id="SSF54534">
    <property type="entry name" value="FKBP-like"/>
    <property type="match status" value="1"/>
</dbReference>
<name>A0A166X290_9AGAM</name>
<feature type="region of interest" description="Disordered" evidence="7">
    <location>
        <begin position="53"/>
        <end position="80"/>
    </location>
</feature>
<organism evidence="9 10">
    <name type="scientific">Athelia psychrophila</name>
    <dbReference type="NCBI Taxonomy" id="1759441"/>
    <lineage>
        <taxon>Eukaryota</taxon>
        <taxon>Fungi</taxon>
        <taxon>Dikarya</taxon>
        <taxon>Basidiomycota</taxon>
        <taxon>Agaricomycotina</taxon>
        <taxon>Agaricomycetes</taxon>
        <taxon>Agaricomycetidae</taxon>
        <taxon>Atheliales</taxon>
        <taxon>Atheliaceae</taxon>
        <taxon>Athelia</taxon>
    </lineage>
</organism>
<evidence type="ECO:0000256" key="4">
    <source>
        <dbReference type="ARBA" id="ARBA00023235"/>
    </source>
</evidence>
<dbReference type="PANTHER" id="PTHR43811">
    <property type="entry name" value="FKBP-TYPE PEPTIDYL-PROLYL CIS-TRANS ISOMERASE FKPA"/>
    <property type="match status" value="1"/>
</dbReference>
<evidence type="ECO:0000256" key="3">
    <source>
        <dbReference type="ARBA" id="ARBA00023110"/>
    </source>
</evidence>
<proteinExistence type="inferred from homology"/>
<dbReference type="Gene3D" id="3.10.50.40">
    <property type="match status" value="1"/>
</dbReference>
<dbReference type="FunFam" id="3.10.50.40:FF:000006">
    <property type="entry name" value="Peptidyl-prolyl cis-trans isomerase"/>
    <property type="match status" value="1"/>
</dbReference>
<dbReference type="Pfam" id="PF00254">
    <property type="entry name" value="FKBP_C"/>
    <property type="match status" value="1"/>
</dbReference>
<comment type="catalytic activity">
    <reaction evidence="1 5 6">
        <text>[protein]-peptidylproline (omega=180) = [protein]-peptidylproline (omega=0)</text>
        <dbReference type="Rhea" id="RHEA:16237"/>
        <dbReference type="Rhea" id="RHEA-COMP:10747"/>
        <dbReference type="Rhea" id="RHEA-COMP:10748"/>
        <dbReference type="ChEBI" id="CHEBI:83833"/>
        <dbReference type="ChEBI" id="CHEBI:83834"/>
        <dbReference type="EC" id="5.2.1.8"/>
    </reaction>
</comment>
<feature type="compositionally biased region" description="Basic and acidic residues" evidence="7">
    <location>
        <begin position="243"/>
        <end position="261"/>
    </location>
</feature>
<dbReference type="AlphaFoldDB" id="A0A166X290"/>
<evidence type="ECO:0000259" key="8">
    <source>
        <dbReference type="PROSITE" id="PS50059"/>
    </source>
</evidence>
<keyword evidence="10" id="KW-1185">Reference proteome</keyword>
<dbReference type="EMBL" id="KV417480">
    <property type="protein sequence ID" value="KZP34353.1"/>
    <property type="molecule type" value="Genomic_DNA"/>
</dbReference>
<dbReference type="Pfam" id="PF17800">
    <property type="entry name" value="NPL"/>
    <property type="match status" value="1"/>
</dbReference>
<dbReference type="EC" id="5.2.1.8" evidence="5"/>
<dbReference type="InterPro" id="IPR041232">
    <property type="entry name" value="NPL"/>
</dbReference>
<keyword evidence="4 5" id="KW-0413">Isomerase</keyword>
<gene>
    <name evidence="9" type="ORF">FIBSPDRAFT_915651</name>
</gene>
<dbReference type="GO" id="GO:0003755">
    <property type="term" value="F:peptidyl-prolyl cis-trans isomerase activity"/>
    <property type="evidence" value="ECO:0007669"/>
    <property type="project" value="UniProtKB-KW"/>
</dbReference>
<reference evidence="9 10" key="1">
    <citation type="journal article" date="2016" name="Mol. Biol. Evol.">
        <title>Comparative Genomics of Early-Diverging Mushroom-Forming Fungi Provides Insights into the Origins of Lignocellulose Decay Capabilities.</title>
        <authorList>
            <person name="Nagy L.G."/>
            <person name="Riley R."/>
            <person name="Tritt A."/>
            <person name="Adam C."/>
            <person name="Daum C."/>
            <person name="Floudas D."/>
            <person name="Sun H."/>
            <person name="Yadav J.S."/>
            <person name="Pangilinan J."/>
            <person name="Larsson K.H."/>
            <person name="Matsuura K."/>
            <person name="Barry K."/>
            <person name="Labutti K."/>
            <person name="Kuo R."/>
            <person name="Ohm R.A."/>
            <person name="Bhattacharya S.S."/>
            <person name="Shirouzu T."/>
            <person name="Yoshinaga Y."/>
            <person name="Martin F.M."/>
            <person name="Grigoriev I.V."/>
            <person name="Hibbett D.S."/>
        </authorList>
    </citation>
    <scope>NUCLEOTIDE SEQUENCE [LARGE SCALE GENOMIC DNA]</scope>
    <source>
        <strain evidence="9 10">CBS 109695</strain>
    </source>
</reference>
<dbReference type="STRING" id="436010.A0A166X290"/>
<feature type="compositionally biased region" description="Basic and acidic residues" evidence="7">
    <location>
        <begin position="226"/>
        <end position="236"/>
    </location>
</feature>
<feature type="compositionally biased region" description="Acidic residues" evidence="7">
    <location>
        <begin position="59"/>
        <end position="71"/>
    </location>
</feature>
<dbReference type="InterPro" id="IPR001179">
    <property type="entry name" value="PPIase_FKBP_dom"/>
</dbReference>
<feature type="compositionally biased region" description="Basic and acidic residues" evidence="7">
    <location>
        <begin position="180"/>
        <end position="191"/>
    </location>
</feature>
<dbReference type="OrthoDB" id="77911at2759"/>
<evidence type="ECO:0000256" key="1">
    <source>
        <dbReference type="ARBA" id="ARBA00000971"/>
    </source>
</evidence>